<name>A0ABV7CDP6_9VIBR</name>
<organism evidence="8 9">
    <name type="scientific">Vibrio zhugei</name>
    <dbReference type="NCBI Taxonomy" id="2479546"/>
    <lineage>
        <taxon>Bacteria</taxon>
        <taxon>Pseudomonadati</taxon>
        <taxon>Pseudomonadota</taxon>
        <taxon>Gammaproteobacteria</taxon>
        <taxon>Vibrionales</taxon>
        <taxon>Vibrionaceae</taxon>
        <taxon>Vibrio</taxon>
    </lineage>
</organism>
<evidence type="ECO:0000256" key="6">
    <source>
        <dbReference type="RuleBase" id="RU364082"/>
    </source>
</evidence>
<dbReference type="RefSeq" id="WP_123015136.1">
    <property type="nucleotide sequence ID" value="NZ_AP024911.1"/>
</dbReference>
<comment type="catalytic activity">
    <reaction evidence="5 6">
        <text>dTDP-beta-L-rhamnose + NADP(+) = dTDP-4-dehydro-beta-L-rhamnose + NADPH + H(+)</text>
        <dbReference type="Rhea" id="RHEA:21796"/>
        <dbReference type="ChEBI" id="CHEBI:15378"/>
        <dbReference type="ChEBI" id="CHEBI:57510"/>
        <dbReference type="ChEBI" id="CHEBI:57783"/>
        <dbReference type="ChEBI" id="CHEBI:58349"/>
        <dbReference type="ChEBI" id="CHEBI:62830"/>
        <dbReference type="EC" id="1.1.1.133"/>
    </reaction>
</comment>
<evidence type="ECO:0000256" key="4">
    <source>
        <dbReference type="ARBA" id="ARBA00017099"/>
    </source>
</evidence>
<gene>
    <name evidence="8" type="primary">rfbD</name>
    <name evidence="8" type="ORF">ACFODT_16985</name>
</gene>
<dbReference type="Gene3D" id="3.90.25.10">
    <property type="entry name" value="UDP-galactose 4-epimerase, domain 1"/>
    <property type="match status" value="1"/>
</dbReference>
<protein>
    <recommendedName>
        <fullName evidence="4 6">dTDP-4-dehydrorhamnose reductase</fullName>
        <ecNumber evidence="3 6">1.1.1.133</ecNumber>
    </recommendedName>
</protein>
<keyword evidence="9" id="KW-1185">Reference proteome</keyword>
<evidence type="ECO:0000313" key="9">
    <source>
        <dbReference type="Proteomes" id="UP001595384"/>
    </source>
</evidence>
<dbReference type="GO" id="GO:0008831">
    <property type="term" value="F:dTDP-4-dehydrorhamnose reductase activity"/>
    <property type="evidence" value="ECO:0007669"/>
    <property type="project" value="UniProtKB-EC"/>
</dbReference>
<dbReference type="InterPro" id="IPR036291">
    <property type="entry name" value="NAD(P)-bd_dom_sf"/>
</dbReference>
<comment type="function">
    <text evidence="6">Catalyzes the reduction of dTDP-6-deoxy-L-lyxo-4-hexulose to yield dTDP-L-rhamnose.</text>
</comment>
<comment type="similarity">
    <text evidence="2 6">Belongs to the dTDP-4-dehydrorhamnose reductase family.</text>
</comment>
<dbReference type="InterPro" id="IPR029903">
    <property type="entry name" value="RmlD-like-bd"/>
</dbReference>
<dbReference type="NCBIfam" id="TIGR01214">
    <property type="entry name" value="rmlD"/>
    <property type="match status" value="1"/>
</dbReference>
<accession>A0ABV7CDP6</accession>
<evidence type="ECO:0000256" key="5">
    <source>
        <dbReference type="ARBA" id="ARBA00048200"/>
    </source>
</evidence>
<dbReference type="PANTHER" id="PTHR10491:SF4">
    <property type="entry name" value="METHIONINE ADENOSYLTRANSFERASE 2 SUBUNIT BETA"/>
    <property type="match status" value="1"/>
</dbReference>
<dbReference type="EMBL" id="JBHRSE010000120">
    <property type="protein sequence ID" value="MFC3025499.1"/>
    <property type="molecule type" value="Genomic_DNA"/>
</dbReference>
<dbReference type="CDD" id="cd05254">
    <property type="entry name" value="dTDP_HR_like_SDR_e"/>
    <property type="match status" value="1"/>
</dbReference>
<dbReference type="EC" id="1.1.1.133" evidence="3 6"/>
<dbReference type="SUPFAM" id="SSF51735">
    <property type="entry name" value="NAD(P)-binding Rossmann-fold domains"/>
    <property type="match status" value="1"/>
</dbReference>
<evidence type="ECO:0000256" key="1">
    <source>
        <dbReference type="ARBA" id="ARBA00004781"/>
    </source>
</evidence>
<proteinExistence type="inferred from homology"/>
<dbReference type="Gene3D" id="3.40.50.720">
    <property type="entry name" value="NAD(P)-binding Rossmann-like Domain"/>
    <property type="match status" value="1"/>
</dbReference>
<keyword evidence="6" id="KW-0521">NADP</keyword>
<dbReference type="PANTHER" id="PTHR10491">
    <property type="entry name" value="DTDP-4-DEHYDRORHAMNOSE REDUCTASE"/>
    <property type="match status" value="1"/>
</dbReference>
<evidence type="ECO:0000259" key="7">
    <source>
        <dbReference type="Pfam" id="PF04321"/>
    </source>
</evidence>
<feature type="domain" description="RmlD-like substrate binding" evidence="7">
    <location>
        <begin position="1"/>
        <end position="285"/>
    </location>
</feature>
<dbReference type="Proteomes" id="UP001595384">
    <property type="component" value="Unassembled WGS sequence"/>
</dbReference>
<keyword evidence="6 8" id="KW-0560">Oxidoreductase</keyword>
<evidence type="ECO:0000256" key="2">
    <source>
        <dbReference type="ARBA" id="ARBA00010944"/>
    </source>
</evidence>
<comment type="pathway">
    <text evidence="1 6">Carbohydrate biosynthesis; dTDP-L-rhamnose biosynthesis.</text>
</comment>
<dbReference type="Pfam" id="PF04321">
    <property type="entry name" value="RmlD_sub_bind"/>
    <property type="match status" value="1"/>
</dbReference>
<evidence type="ECO:0000313" key="8">
    <source>
        <dbReference type="EMBL" id="MFC3025499.1"/>
    </source>
</evidence>
<sequence>MRVLVTGSQGQVGQCLVEQLLEKKHTILALDRNQLDITSPEAIAHRMDEFKPDIIINAAAYTAVDKAETDSESAYLINRDGAKYLAQAASAAGAALLHISTDYVFSGAQNGEYQETDIPDPQGVYGSSKLAGELAIEQYCERHIILRTAWVFGEHGNNFVKTMLRLGAERSALNIVSDQWGGPTYAGDIASALINVAESINTNESVEFGIYHFSGLPHVSWFDFANHIFDAAVEQGVLAQRPELTAISSEMYPTPATRPANSKLSVQKIKQQFDIDASNWQHALNYLNKYCH</sequence>
<dbReference type="InterPro" id="IPR005913">
    <property type="entry name" value="dTDP_dehydrorham_reduct"/>
</dbReference>
<comment type="caution">
    <text evidence="8">The sequence shown here is derived from an EMBL/GenBank/DDBJ whole genome shotgun (WGS) entry which is preliminary data.</text>
</comment>
<comment type="cofactor">
    <cofactor evidence="6">
        <name>Mg(2+)</name>
        <dbReference type="ChEBI" id="CHEBI:18420"/>
    </cofactor>
    <text evidence="6">Binds 1 Mg(2+) ion per monomer.</text>
</comment>
<evidence type="ECO:0000256" key="3">
    <source>
        <dbReference type="ARBA" id="ARBA00012929"/>
    </source>
</evidence>
<reference evidence="9" key="1">
    <citation type="journal article" date="2019" name="Int. J. Syst. Evol. Microbiol.">
        <title>The Global Catalogue of Microorganisms (GCM) 10K type strain sequencing project: providing services to taxonomists for standard genome sequencing and annotation.</title>
        <authorList>
            <consortium name="The Broad Institute Genomics Platform"/>
            <consortium name="The Broad Institute Genome Sequencing Center for Infectious Disease"/>
            <person name="Wu L."/>
            <person name="Ma J."/>
        </authorList>
    </citation>
    <scope>NUCLEOTIDE SEQUENCE [LARGE SCALE GENOMIC DNA]</scope>
    <source>
        <strain evidence="9">KCTC 62784</strain>
    </source>
</reference>